<keyword evidence="3" id="KW-1185">Reference proteome</keyword>
<evidence type="ECO:0000313" key="2">
    <source>
        <dbReference type="EMBL" id="TLD70843.1"/>
    </source>
</evidence>
<feature type="transmembrane region" description="Helical" evidence="1">
    <location>
        <begin position="46"/>
        <end position="71"/>
    </location>
</feature>
<gene>
    <name evidence="2" type="ORF">FEM03_11085</name>
</gene>
<reference evidence="2 3" key="1">
    <citation type="submission" date="2019-05" db="EMBL/GenBank/DDBJ databases">
        <title>Verrucobacter flavum gen. nov., sp. nov. a new member of the family Verrucomicrobiaceae.</title>
        <authorList>
            <person name="Szuroczki S."/>
            <person name="Abbaszade G."/>
            <person name="Szabo A."/>
            <person name="Felfoldi T."/>
            <person name="Schumann P."/>
            <person name="Boka K."/>
            <person name="Keki Z."/>
            <person name="Toumi M."/>
            <person name="Toth E."/>
        </authorList>
    </citation>
    <scope>NUCLEOTIDE SEQUENCE [LARGE SCALE GENOMIC DNA]</scope>
    <source>
        <strain evidence="2 3">MG-N-17</strain>
    </source>
</reference>
<dbReference type="Proteomes" id="UP000306196">
    <property type="component" value="Unassembled WGS sequence"/>
</dbReference>
<name>A0A5R8KEW0_9BACT</name>
<dbReference type="RefSeq" id="WP_206170968.1">
    <property type="nucleotide sequence ID" value="NZ_VAUV01000007.1"/>
</dbReference>
<keyword evidence="1" id="KW-0472">Membrane</keyword>
<keyword evidence="1" id="KW-1133">Transmembrane helix</keyword>
<dbReference type="AlphaFoldDB" id="A0A5R8KEW0"/>
<proteinExistence type="predicted"/>
<sequence length="88" mass="9363">MVEFSAFTMVFSVVFATATVVVHVAFALAVWIDAKEVMLRTGARTFLVGAGLWGLGILVTGVLGAGIYWLIHHSTLRLGPVTAGKSEE</sequence>
<evidence type="ECO:0000256" key="1">
    <source>
        <dbReference type="SAM" id="Phobius"/>
    </source>
</evidence>
<feature type="transmembrane region" description="Helical" evidence="1">
    <location>
        <begin position="6"/>
        <end position="34"/>
    </location>
</feature>
<dbReference type="EMBL" id="VAUV01000007">
    <property type="protein sequence ID" value="TLD70843.1"/>
    <property type="molecule type" value="Genomic_DNA"/>
</dbReference>
<accession>A0A5R8KEW0</accession>
<evidence type="ECO:0000313" key="3">
    <source>
        <dbReference type="Proteomes" id="UP000306196"/>
    </source>
</evidence>
<keyword evidence="1" id="KW-0812">Transmembrane</keyword>
<organism evidence="2 3">
    <name type="scientific">Phragmitibacter flavus</name>
    <dbReference type="NCBI Taxonomy" id="2576071"/>
    <lineage>
        <taxon>Bacteria</taxon>
        <taxon>Pseudomonadati</taxon>
        <taxon>Verrucomicrobiota</taxon>
        <taxon>Verrucomicrobiia</taxon>
        <taxon>Verrucomicrobiales</taxon>
        <taxon>Verrucomicrobiaceae</taxon>
        <taxon>Phragmitibacter</taxon>
    </lineage>
</organism>
<comment type="caution">
    <text evidence="2">The sequence shown here is derived from an EMBL/GenBank/DDBJ whole genome shotgun (WGS) entry which is preliminary data.</text>
</comment>
<protein>
    <submittedName>
        <fullName evidence="2">Uncharacterized protein</fullName>
    </submittedName>
</protein>